<feature type="transmembrane region" description="Helical" evidence="2">
    <location>
        <begin position="276"/>
        <end position="298"/>
    </location>
</feature>
<feature type="region of interest" description="Disordered" evidence="1">
    <location>
        <begin position="324"/>
        <end position="402"/>
    </location>
</feature>
<feature type="compositionally biased region" description="Low complexity" evidence="1">
    <location>
        <begin position="255"/>
        <end position="270"/>
    </location>
</feature>
<feature type="region of interest" description="Disordered" evidence="1">
    <location>
        <begin position="246"/>
        <end position="270"/>
    </location>
</feature>
<proteinExistence type="predicted"/>
<reference evidence="5" key="2">
    <citation type="submission" date="2015-01" db="EMBL/GenBank/DDBJ databases">
        <title>Evolutionary Origins and Diversification of the Mycorrhizal Mutualists.</title>
        <authorList>
            <consortium name="DOE Joint Genome Institute"/>
            <consortium name="Mycorrhizal Genomics Consortium"/>
            <person name="Kohler A."/>
            <person name="Kuo A."/>
            <person name="Nagy L.G."/>
            <person name="Floudas D."/>
            <person name="Copeland A."/>
            <person name="Barry K.W."/>
            <person name="Cichocki N."/>
            <person name="Veneault-Fourrey C."/>
            <person name="LaButti K."/>
            <person name="Lindquist E.A."/>
            <person name="Lipzen A."/>
            <person name="Lundell T."/>
            <person name="Morin E."/>
            <person name="Murat C."/>
            <person name="Riley R."/>
            <person name="Ohm R."/>
            <person name="Sun H."/>
            <person name="Tunlid A."/>
            <person name="Henrissat B."/>
            <person name="Grigoriev I.V."/>
            <person name="Hibbett D.S."/>
            <person name="Martin F."/>
        </authorList>
    </citation>
    <scope>NUCLEOTIDE SEQUENCE [LARGE SCALE GENOMIC DNA]</scope>
    <source>
        <strain evidence="5">MAFF 305830</strain>
    </source>
</reference>
<keyword evidence="5" id="KW-1185">Reference proteome</keyword>
<evidence type="ECO:0000313" key="5">
    <source>
        <dbReference type="Proteomes" id="UP000054097"/>
    </source>
</evidence>
<dbReference type="HOGENOM" id="CLU_033085_0_0_1"/>
<reference evidence="4 5" key="1">
    <citation type="submission" date="2014-04" db="EMBL/GenBank/DDBJ databases">
        <authorList>
            <consortium name="DOE Joint Genome Institute"/>
            <person name="Kuo A."/>
            <person name="Zuccaro A."/>
            <person name="Kohler A."/>
            <person name="Nagy L.G."/>
            <person name="Floudas D."/>
            <person name="Copeland A."/>
            <person name="Barry K.W."/>
            <person name="Cichocki N."/>
            <person name="Veneault-Fourrey C."/>
            <person name="LaButti K."/>
            <person name="Lindquist E.A."/>
            <person name="Lipzen A."/>
            <person name="Lundell T."/>
            <person name="Morin E."/>
            <person name="Murat C."/>
            <person name="Sun H."/>
            <person name="Tunlid A."/>
            <person name="Henrissat B."/>
            <person name="Grigoriev I.V."/>
            <person name="Hibbett D.S."/>
            <person name="Martin F."/>
            <person name="Nordberg H.P."/>
            <person name="Cantor M.N."/>
            <person name="Hua S.X."/>
        </authorList>
    </citation>
    <scope>NUCLEOTIDE SEQUENCE [LARGE SCALE GENOMIC DNA]</scope>
    <source>
        <strain evidence="4 5">MAFF 305830</strain>
    </source>
</reference>
<keyword evidence="2" id="KW-0812">Transmembrane</keyword>
<dbReference type="EMBL" id="KN824359">
    <property type="protein sequence ID" value="KIM22273.1"/>
    <property type="molecule type" value="Genomic_DNA"/>
</dbReference>
<organism evidence="4 5">
    <name type="scientific">Serendipita vermifera MAFF 305830</name>
    <dbReference type="NCBI Taxonomy" id="933852"/>
    <lineage>
        <taxon>Eukaryota</taxon>
        <taxon>Fungi</taxon>
        <taxon>Dikarya</taxon>
        <taxon>Basidiomycota</taxon>
        <taxon>Agaricomycotina</taxon>
        <taxon>Agaricomycetes</taxon>
        <taxon>Sebacinales</taxon>
        <taxon>Serendipitaceae</taxon>
        <taxon>Serendipita</taxon>
    </lineage>
</organism>
<evidence type="ECO:0000256" key="3">
    <source>
        <dbReference type="SAM" id="SignalP"/>
    </source>
</evidence>
<evidence type="ECO:0008006" key="6">
    <source>
        <dbReference type="Google" id="ProtNLM"/>
    </source>
</evidence>
<dbReference type="OrthoDB" id="3267813at2759"/>
<feature type="compositionally biased region" description="Low complexity" evidence="1">
    <location>
        <begin position="354"/>
        <end position="371"/>
    </location>
</feature>
<protein>
    <recommendedName>
        <fullName evidence="6">Mid2 domain-containing protein</fullName>
    </recommendedName>
</protein>
<gene>
    <name evidence="4" type="ORF">M408DRAFT_12104</name>
</gene>
<evidence type="ECO:0000313" key="4">
    <source>
        <dbReference type="EMBL" id="KIM22273.1"/>
    </source>
</evidence>
<accession>A0A0C2W750</accession>
<dbReference type="Proteomes" id="UP000054097">
    <property type="component" value="Unassembled WGS sequence"/>
</dbReference>
<keyword evidence="3" id="KW-0732">Signal</keyword>
<keyword evidence="2" id="KW-0472">Membrane</keyword>
<dbReference type="STRING" id="933852.A0A0C2W750"/>
<feature type="signal peptide" evidence="3">
    <location>
        <begin position="1"/>
        <end position="19"/>
    </location>
</feature>
<dbReference type="AlphaFoldDB" id="A0A0C2W750"/>
<name>A0A0C2W750_SERVB</name>
<sequence>MFSWTFAAAFLAAASHVDGFSFSFSTKATQCGSTAITVDGGTPPYRLVMVPSGPLVNREEIRTIVDQQFDSTSFTLPPLAFPGGSNFTAVMGDATGVGTGGTSVITDVADSSDTSCLSTSPTTPLFYLELPANPTLTQCGSIDISFSDSAQGNVELMGLIPGGTSFSIPVPNGARRTTWSPITVTAGTGVMLVAGDSRGRGTGGSSFIFIVQGGSDGCLNSGSGATVYSSTNSPYAGGQYATGSGGGTVTGPWQGTPSNGSSNSSGGGSTSSKTGLIVGVVVGVVALIAILLFAFFFWRRRRAQKARRYGGTKEVDLLKSDRPAAVGASTDGHTFEPTPFYAPPRQSDSATNSNPGTRPNTANNTRPNTAGHRPSTSIGTSAHGANPSLDSHDPLVPPSAWNPHLMGAAAGAGGGPEFSKNPRPFYNVATPLLKERHSAMKSIPWKGVALGPQYMVDKPAADQGFSILRKYK</sequence>
<evidence type="ECO:0000256" key="2">
    <source>
        <dbReference type="SAM" id="Phobius"/>
    </source>
</evidence>
<feature type="chain" id="PRO_5002173449" description="Mid2 domain-containing protein" evidence="3">
    <location>
        <begin position="20"/>
        <end position="472"/>
    </location>
</feature>
<evidence type="ECO:0000256" key="1">
    <source>
        <dbReference type="SAM" id="MobiDB-lite"/>
    </source>
</evidence>
<keyword evidence="2" id="KW-1133">Transmembrane helix</keyword>